<reference evidence="2" key="1">
    <citation type="submission" date="2021-01" db="EMBL/GenBank/DDBJ databases">
        <authorList>
            <person name="Corre E."/>
            <person name="Pelletier E."/>
            <person name="Niang G."/>
            <person name="Scheremetjew M."/>
            <person name="Finn R."/>
            <person name="Kale V."/>
            <person name="Holt S."/>
            <person name="Cochrane G."/>
            <person name="Meng A."/>
            <person name="Brown T."/>
            <person name="Cohen L."/>
        </authorList>
    </citation>
    <scope>NUCLEOTIDE SEQUENCE</scope>
    <source>
        <strain evidence="2">GSBS06</strain>
    </source>
</reference>
<sequence>MVKTGLLKKNLNWAHYLTIKISKKQLSNETTSYTQGCANYINCNTSNENSSIRKEERINPLTQSIGAESSFGLFKSNDEETERTSKPNNTRAREAMSLSKGRLRRSSVGLKNAAKGINRIFRTASFLKTKDSKLNSSDQAPWNQERENV</sequence>
<evidence type="ECO:0000256" key="1">
    <source>
        <dbReference type="SAM" id="MobiDB-lite"/>
    </source>
</evidence>
<feature type="region of interest" description="Disordered" evidence="1">
    <location>
        <begin position="128"/>
        <end position="149"/>
    </location>
</feature>
<organism evidence="2">
    <name type="scientific">Aplanochytrium stocchinoi</name>
    <dbReference type="NCBI Taxonomy" id="215587"/>
    <lineage>
        <taxon>Eukaryota</taxon>
        <taxon>Sar</taxon>
        <taxon>Stramenopiles</taxon>
        <taxon>Bigyra</taxon>
        <taxon>Labyrinthulomycetes</taxon>
        <taxon>Thraustochytrida</taxon>
        <taxon>Thraustochytriidae</taxon>
        <taxon>Aplanochytrium</taxon>
    </lineage>
</organism>
<dbReference type="EMBL" id="HBIN01003471">
    <property type="protein sequence ID" value="CAE0432061.1"/>
    <property type="molecule type" value="Transcribed_RNA"/>
</dbReference>
<gene>
    <name evidence="2" type="ORF">ASTO00021_LOCUS2392</name>
</gene>
<feature type="compositionally biased region" description="Basic and acidic residues" evidence="1">
    <location>
        <begin position="76"/>
        <end position="85"/>
    </location>
</feature>
<proteinExistence type="predicted"/>
<accession>A0A7S3LJG9</accession>
<feature type="region of interest" description="Disordered" evidence="1">
    <location>
        <begin position="72"/>
        <end position="104"/>
    </location>
</feature>
<name>A0A7S3LJG9_9STRA</name>
<evidence type="ECO:0000313" key="2">
    <source>
        <dbReference type="EMBL" id="CAE0432061.1"/>
    </source>
</evidence>
<protein>
    <submittedName>
        <fullName evidence="2">Uncharacterized protein</fullName>
    </submittedName>
</protein>
<dbReference type="AlphaFoldDB" id="A0A7S3LJG9"/>